<dbReference type="Proteomes" id="UP001303407">
    <property type="component" value="Chromosome"/>
</dbReference>
<name>A0ABY9Y6U7_9FLAO</name>
<dbReference type="PANTHER" id="PTHR43179:SF10">
    <property type="entry name" value="GLYCOSYL TRANSFERASE"/>
    <property type="match status" value="1"/>
</dbReference>
<gene>
    <name evidence="2" type="ORF">RHP49_06855</name>
</gene>
<accession>A0ABY9Y6U7</accession>
<dbReference type="Pfam" id="PF00535">
    <property type="entry name" value="Glycos_transf_2"/>
    <property type="match status" value="1"/>
</dbReference>
<dbReference type="GO" id="GO:0016757">
    <property type="term" value="F:glycosyltransferase activity"/>
    <property type="evidence" value="ECO:0007669"/>
    <property type="project" value="UniProtKB-KW"/>
</dbReference>
<keyword evidence="2" id="KW-0808">Transferase</keyword>
<proteinExistence type="predicted"/>
<dbReference type="RefSeq" id="WP_415863962.1">
    <property type="nucleotide sequence ID" value="NZ_CP134536.1"/>
</dbReference>
<evidence type="ECO:0000313" key="3">
    <source>
        <dbReference type="Proteomes" id="UP001303407"/>
    </source>
</evidence>
<dbReference type="SUPFAM" id="SSF53448">
    <property type="entry name" value="Nucleotide-diphospho-sugar transferases"/>
    <property type="match status" value="1"/>
</dbReference>
<keyword evidence="2" id="KW-0328">Glycosyltransferase</keyword>
<dbReference type="EC" id="2.4.-.-" evidence="2"/>
<evidence type="ECO:0000259" key="1">
    <source>
        <dbReference type="Pfam" id="PF00535"/>
    </source>
</evidence>
<dbReference type="InterPro" id="IPR001173">
    <property type="entry name" value="Glyco_trans_2-like"/>
</dbReference>
<dbReference type="PANTHER" id="PTHR43179">
    <property type="entry name" value="RHAMNOSYLTRANSFERASE WBBL"/>
    <property type="match status" value="1"/>
</dbReference>
<dbReference type="EMBL" id="CP134536">
    <property type="protein sequence ID" value="WNH13969.1"/>
    <property type="molecule type" value="Genomic_DNA"/>
</dbReference>
<dbReference type="InterPro" id="IPR029044">
    <property type="entry name" value="Nucleotide-diphossugar_trans"/>
</dbReference>
<organism evidence="2 3">
    <name type="scientific">Thalassobellus suaedae</name>
    <dbReference type="NCBI Taxonomy" id="3074124"/>
    <lineage>
        <taxon>Bacteria</taxon>
        <taxon>Pseudomonadati</taxon>
        <taxon>Bacteroidota</taxon>
        <taxon>Flavobacteriia</taxon>
        <taxon>Flavobacteriales</taxon>
        <taxon>Flavobacteriaceae</taxon>
        <taxon>Thalassobellus</taxon>
    </lineage>
</organism>
<feature type="domain" description="Glycosyltransferase 2-like" evidence="1">
    <location>
        <begin position="19"/>
        <end position="188"/>
    </location>
</feature>
<protein>
    <submittedName>
        <fullName evidence="2">Glycosyltransferase</fullName>
        <ecNumber evidence="2">2.4.-.-</ecNumber>
    </submittedName>
</protein>
<reference evidence="2 3" key="1">
    <citation type="submission" date="2023-09" db="EMBL/GenBank/DDBJ databases">
        <title>Thalassobella suaedae gen. nov., sp. nov., a marine bacterium of the family Flavobacteriaceae isolated from a halophyte Suaeda japonica.</title>
        <authorList>
            <person name="Lee S.Y."/>
            <person name="Hwang C.Y."/>
        </authorList>
    </citation>
    <scope>NUCLEOTIDE SEQUENCE [LARGE SCALE GENOMIC DNA]</scope>
    <source>
        <strain evidence="2 3">HL-DH10</strain>
    </source>
</reference>
<dbReference type="Gene3D" id="3.90.550.10">
    <property type="entry name" value="Spore Coat Polysaccharide Biosynthesis Protein SpsA, Chain A"/>
    <property type="match status" value="1"/>
</dbReference>
<evidence type="ECO:0000313" key="2">
    <source>
        <dbReference type="EMBL" id="WNH13969.1"/>
    </source>
</evidence>
<sequence length="277" mass="32779">MLFNLTISVVLFQTDKFEIESVVKTVFGSPLKIKLYFIDNSPTNILKEVISVNENVEYIHTGKNIGFGSAHNVAINIANKISEFHLILNADVIFEADILEKMYLFMKENKEVGLLAPKILNPDGSIQYSAKLLPTPVNLIVRRFLPIKSVQNYFNYLYEIKFFNFDRIINIPYVMGCFMFINCKVFEQVQGFDERFFMYPEDIDLTRRIHKNFKTLYYPKLTIIHKHGRGSYSNYKLLYYHVTSMIKYFNKWGWFFDKERREINKKILSQFEEGKNE</sequence>
<keyword evidence="3" id="KW-1185">Reference proteome</keyword>